<name>A0A914D7C3_9BILA</name>
<proteinExistence type="predicted"/>
<evidence type="ECO:0000313" key="3">
    <source>
        <dbReference type="WBParaSite" id="ACRNAN_scaffold202.g16310.t1"/>
    </source>
</evidence>
<sequence>MTFNIWKDGTQVENGLAKIVKHIKFINPDIVAIQELKHQETLENITNLLGSEWTGIYNTVNDTYPDNAIITKHQILDNTVSQVVKGIGTDIQLNTGHVISFWGLHLYYLSYGPYAAQNKLVTKHEQLMKGEMMDGVFVDDKWVGSRVQNIEELLSNEQFQKSIQNADKKPVILVGDFNCPSHLDWTEETKDKHGGWVFEWPVTKLLTEKANLIDSYRQIYPDPAKDPGETWSCIQKFSGPEWSYSIPEPQDRIDFIFYKSNKLVPVHSFTYSGTEPLAHLPNAYQNDFPSDHHAVVTDFRLVIEEFKL</sequence>
<dbReference type="Pfam" id="PF03372">
    <property type="entry name" value="Exo_endo_phos"/>
    <property type="match status" value="1"/>
</dbReference>
<protein>
    <submittedName>
        <fullName evidence="3">Endonuclease/exonuclease/phosphatase domain-containing protein</fullName>
    </submittedName>
</protein>
<dbReference type="InterPro" id="IPR036691">
    <property type="entry name" value="Endo/exonu/phosph_ase_sf"/>
</dbReference>
<dbReference type="Gene3D" id="3.60.10.10">
    <property type="entry name" value="Endonuclease/exonuclease/phosphatase"/>
    <property type="match status" value="1"/>
</dbReference>
<dbReference type="SUPFAM" id="SSF56219">
    <property type="entry name" value="DNase I-like"/>
    <property type="match status" value="1"/>
</dbReference>
<dbReference type="InterPro" id="IPR005135">
    <property type="entry name" value="Endo/exonuclease/phosphatase"/>
</dbReference>
<organism evidence="2 3">
    <name type="scientific">Acrobeloides nanus</name>
    <dbReference type="NCBI Taxonomy" id="290746"/>
    <lineage>
        <taxon>Eukaryota</taxon>
        <taxon>Metazoa</taxon>
        <taxon>Ecdysozoa</taxon>
        <taxon>Nematoda</taxon>
        <taxon>Chromadorea</taxon>
        <taxon>Rhabditida</taxon>
        <taxon>Tylenchina</taxon>
        <taxon>Cephalobomorpha</taxon>
        <taxon>Cephaloboidea</taxon>
        <taxon>Cephalobidae</taxon>
        <taxon>Acrobeloides</taxon>
    </lineage>
</organism>
<feature type="domain" description="Endonuclease/exonuclease/phosphatase" evidence="1">
    <location>
        <begin position="1"/>
        <end position="292"/>
    </location>
</feature>
<accession>A0A914D7C3</accession>
<keyword evidence="2" id="KW-1185">Reference proteome</keyword>
<dbReference type="WBParaSite" id="ACRNAN_scaffold202.g16310.t1">
    <property type="protein sequence ID" value="ACRNAN_scaffold202.g16310.t1"/>
    <property type="gene ID" value="ACRNAN_scaffold202.g16310"/>
</dbReference>
<dbReference type="GO" id="GO:0003824">
    <property type="term" value="F:catalytic activity"/>
    <property type="evidence" value="ECO:0007669"/>
    <property type="project" value="InterPro"/>
</dbReference>
<dbReference type="PANTHER" id="PTHR41349">
    <property type="match status" value="1"/>
</dbReference>
<dbReference type="Proteomes" id="UP000887540">
    <property type="component" value="Unplaced"/>
</dbReference>
<dbReference type="AlphaFoldDB" id="A0A914D7C3"/>
<evidence type="ECO:0000313" key="2">
    <source>
        <dbReference type="Proteomes" id="UP000887540"/>
    </source>
</evidence>
<reference evidence="3" key="1">
    <citation type="submission" date="2022-11" db="UniProtKB">
        <authorList>
            <consortium name="WormBaseParasite"/>
        </authorList>
    </citation>
    <scope>IDENTIFICATION</scope>
</reference>
<evidence type="ECO:0000259" key="1">
    <source>
        <dbReference type="Pfam" id="PF03372"/>
    </source>
</evidence>
<dbReference type="PANTHER" id="PTHR41349:SF1">
    <property type="entry name" value="PROTEIN CBG08683"/>
    <property type="match status" value="1"/>
</dbReference>